<keyword evidence="4" id="KW-1185">Reference proteome</keyword>
<evidence type="ECO:0000313" key="4">
    <source>
        <dbReference type="Proteomes" id="UP001057498"/>
    </source>
</evidence>
<evidence type="ECO:0000256" key="1">
    <source>
        <dbReference type="SAM" id="MobiDB-lite"/>
    </source>
</evidence>
<name>A0ABM7YI20_9BURK</name>
<keyword evidence="2" id="KW-0732">Signal</keyword>
<gene>
    <name evidence="3" type="ORF">CATMQ487_11220</name>
</gene>
<evidence type="ECO:0000313" key="3">
    <source>
        <dbReference type="EMBL" id="BDI04152.1"/>
    </source>
</evidence>
<feature type="compositionally biased region" description="Polar residues" evidence="1">
    <location>
        <begin position="112"/>
        <end position="123"/>
    </location>
</feature>
<dbReference type="RefSeq" id="WP_251972297.1">
    <property type="nucleotide sequence ID" value="NZ_AP025730.1"/>
</dbReference>
<organism evidence="3 4">
    <name type="scientific">Sphaerotilus microaerophilus</name>
    <dbReference type="NCBI Taxonomy" id="2914710"/>
    <lineage>
        <taxon>Bacteria</taxon>
        <taxon>Pseudomonadati</taxon>
        <taxon>Pseudomonadota</taxon>
        <taxon>Betaproteobacteria</taxon>
        <taxon>Burkholderiales</taxon>
        <taxon>Sphaerotilaceae</taxon>
        <taxon>Sphaerotilus</taxon>
    </lineage>
</organism>
<accession>A0ABM7YI20</accession>
<dbReference type="Proteomes" id="UP001057498">
    <property type="component" value="Chromosome"/>
</dbReference>
<protein>
    <recommendedName>
        <fullName evidence="5">Lipopolysaccharide export system protein LptA</fullName>
    </recommendedName>
</protein>
<reference evidence="3" key="1">
    <citation type="submission" date="2022-04" db="EMBL/GenBank/DDBJ databases">
        <title>Whole genome sequence of Sphaerotilus sp. FB-5.</title>
        <authorList>
            <person name="Takeda M."/>
            <person name="Narihara S."/>
            <person name="Akimoto M."/>
            <person name="Akimoto R."/>
            <person name="Nishiyashiki S."/>
            <person name="Murakami T."/>
        </authorList>
    </citation>
    <scope>NUCLEOTIDE SEQUENCE</scope>
    <source>
        <strain evidence="3">FB-5</strain>
    </source>
</reference>
<evidence type="ECO:0000256" key="2">
    <source>
        <dbReference type="SAM" id="SignalP"/>
    </source>
</evidence>
<feature type="signal peptide" evidence="2">
    <location>
        <begin position="1"/>
        <end position="37"/>
    </location>
</feature>
<proteinExistence type="predicted"/>
<sequence>MTKKPIPTFKPKTNLLRIGAVTLTAAAALLAAGPVLADTMAWTSTSYIVSQDRATGQFQRRGVAMFASGEVATFTLAGQITSFDPKVLTYDVKMVYTFEDGSTLRQEGSGRNEVTTPPRSVQMGSGRLVGGTGRFEGISGRTESTGRALSEWDAINQFKAEFSLPAKK</sequence>
<dbReference type="EMBL" id="AP025730">
    <property type="protein sequence ID" value="BDI04152.1"/>
    <property type="molecule type" value="Genomic_DNA"/>
</dbReference>
<feature type="region of interest" description="Disordered" evidence="1">
    <location>
        <begin position="105"/>
        <end position="127"/>
    </location>
</feature>
<feature type="chain" id="PRO_5046179538" description="Lipopolysaccharide export system protein LptA" evidence="2">
    <location>
        <begin position="38"/>
        <end position="168"/>
    </location>
</feature>
<evidence type="ECO:0008006" key="5">
    <source>
        <dbReference type="Google" id="ProtNLM"/>
    </source>
</evidence>